<organism evidence="2 3">
    <name type="scientific">Rhodotorula toruloides</name>
    <name type="common">Yeast</name>
    <name type="synonym">Rhodosporidium toruloides</name>
    <dbReference type="NCBI Taxonomy" id="5286"/>
    <lineage>
        <taxon>Eukaryota</taxon>
        <taxon>Fungi</taxon>
        <taxon>Dikarya</taxon>
        <taxon>Basidiomycota</taxon>
        <taxon>Pucciniomycotina</taxon>
        <taxon>Microbotryomycetes</taxon>
        <taxon>Sporidiobolales</taxon>
        <taxon>Sporidiobolaceae</taxon>
        <taxon>Rhodotorula</taxon>
    </lineage>
</organism>
<name>A0A2S9ZXT5_RHOTO</name>
<protein>
    <submittedName>
        <fullName evidence="2">Uncharacterized protein</fullName>
    </submittedName>
</protein>
<gene>
    <name evidence="2" type="ORF">AAT19DRAFT_11282</name>
</gene>
<feature type="region of interest" description="Disordered" evidence="1">
    <location>
        <begin position="195"/>
        <end position="215"/>
    </location>
</feature>
<feature type="compositionally biased region" description="Polar residues" evidence="1">
    <location>
        <begin position="46"/>
        <end position="56"/>
    </location>
</feature>
<dbReference type="EMBL" id="LCTV02000015">
    <property type="protein sequence ID" value="PRQ70533.1"/>
    <property type="molecule type" value="Genomic_DNA"/>
</dbReference>
<evidence type="ECO:0000313" key="2">
    <source>
        <dbReference type="EMBL" id="PRQ70533.1"/>
    </source>
</evidence>
<proteinExistence type="predicted"/>
<comment type="caution">
    <text evidence="2">The sequence shown here is derived from an EMBL/GenBank/DDBJ whole genome shotgun (WGS) entry which is preliminary data.</text>
</comment>
<reference evidence="2 3" key="1">
    <citation type="journal article" date="2018" name="Elife">
        <title>Functional genomics of lipid metabolism in the oleaginous yeast Rhodosporidium toruloides.</title>
        <authorList>
            <person name="Coradetti S.T."/>
            <person name="Pinel D."/>
            <person name="Geiselman G."/>
            <person name="Ito M."/>
            <person name="Mondo S."/>
            <person name="Reilly M.C."/>
            <person name="Cheng Y.F."/>
            <person name="Bauer S."/>
            <person name="Grigoriev I."/>
            <person name="Gladden J.M."/>
            <person name="Simmons B.A."/>
            <person name="Brem R."/>
            <person name="Arkin A.P."/>
            <person name="Skerker J.M."/>
        </authorList>
    </citation>
    <scope>NUCLEOTIDE SEQUENCE [LARGE SCALE GENOMIC DNA]</scope>
    <source>
        <strain evidence="2 3">NBRC 0880</strain>
    </source>
</reference>
<dbReference type="Proteomes" id="UP000239560">
    <property type="component" value="Unassembled WGS sequence"/>
</dbReference>
<dbReference type="AlphaFoldDB" id="A0A2S9ZXT5"/>
<accession>A0A2S9ZXT5</accession>
<sequence>MLVAMYDPYSAPAFLAGSARTLLTAPSSPILPSIASTSPSSDSLTRGTPCTTSPNRASGVEGARPAVAARAQCVKTGIDGLKCGLKDLLETPGGNGSVRGRGRLDVCRLHWQAVAGNRDLTDGCGWCRASRVIFGVDRAVLAGANDSSTASSSASVLIARSTCRHSSGSKRSCPWAAVALARALLKAGRGSRTIQFTSSAETRTSRQREKEVGGRSRSQFLRVRNISKYTPTICIAAFKGLRAQALTELKPAQARTSHNEDALFKPPMSTLPWLDMCECEVSSAIMQA</sequence>
<feature type="compositionally biased region" description="Basic and acidic residues" evidence="1">
    <location>
        <begin position="203"/>
        <end position="214"/>
    </location>
</feature>
<feature type="compositionally biased region" description="Low complexity" evidence="1">
    <location>
        <begin position="31"/>
        <end position="45"/>
    </location>
</feature>
<feature type="region of interest" description="Disordered" evidence="1">
    <location>
        <begin position="31"/>
        <end position="63"/>
    </location>
</feature>
<evidence type="ECO:0000313" key="3">
    <source>
        <dbReference type="Proteomes" id="UP000239560"/>
    </source>
</evidence>
<evidence type="ECO:0000256" key="1">
    <source>
        <dbReference type="SAM" id="MobiDB-lite"/>
    </source>
</evidence>